<dbReference type="EMBL" id="WOTB01000013">
    <property type="protein sequence ID" value="NHN85126.1"/>
    <property type="molecule type" value="Genomic_DNA"/>
</dbReference>
<evidence type="ECO:0000256" key="1">
    <source>
        <dbReference type="PROSITE-ProRule" id="PRU00409"/>
    </source>
</evidence>
<protein>
    <submittedName>
        <fullName evidence="3">ATP-grasp domain-containing protein</fullName>
    </submittedName>
</protein>
<comment type="caution">
    <text evidence="3">The sequence shown here is derived from an EMBL/GenBank/DDBJ whole genome shotgun (WGS) entry which is preliminary data.</text>
</comment>
<dbReference type="Proteomes" id="UP000635278">
    <property type="component" value="Unassembled WGS sequence"/>
</dbReference>
<dbReference type="SUPFAM" id="SSF56059">
    <property type="entry name" value="Glutathione synthetase ATP-binding domain-like"/>
    <property type="match status" value="1"/>
</dbReference>
<name>A0ABX0JNU3_9PROT</name>
<proteinExistence type="predicted"/>
<dbReference type="PROSITE" id="PS50975">
    <property type="entry name" value="ATP_GRASP"/>
    <property type="match status" value="1"/>
</dbReference>
<dbReference type="InterPro" id="IPR003806">
    <property type="entry name" value="ATP-grasp_PylC-type"/>
</dbReference>
<dbReference type="Pfam" id="PF02655">
    <property type="entry name" value="ATP-grasp_3"/>
    <property type="match status" value="1"/>
</dbReference>
<dbReference type="InterPro" id="IPR013815">
    <property type="entry name" value="ATP_grasp_subdomain_1"/>
</dbReference>
<keyword evidence="1" id="KW-0067">ATP-binding</keyword>
<dbReference type="Gene3D" id="3.30.470.20">
    <property type="entry name" value="ATP-grasp fold, B domain"/>
    <property type="match status" value="1"/>
</dbReference>
<dbReference type="Gene3D" id="3.30.1490.20">
    <property type="entry name" value="ATP-grasp fold, A domain"/>
    <property type="match status" value="1"/>
</dbReference>
<feature type="domain" description="ATP-grasp" evidence="2">
    <location>
        <begin position="127"/>
        <end position="334"/>
    </location>
</feature>
<evidence type="ECO:0000313" key="3">
    <source>
        <dbReference type="EMBL" id="NHN85126.1"/>
    </source>
</evidence>
<evidence type="ECO:0000259" key="2">
    <source>
        <dbReference type="PROSITE" id="PS50975"/>
    </source>
</evidence>
<evidence type="ECO:0000313" key="4">
    <source>
        <dbReference type="Proteomes" id="UP000635278"/>
    </source>
</evidence>
<keyword evidence="4" id="KW-1185">Reference proteome</keyword>
<organism evidence="3 4">
    <name type="scientific">Acetobacter musti</name>
    <dbReference type="NCBI Taxonomy" id="864732"/>
    <lineage>
        <taxon>Bacteria</taxon>
        <taxon>Pseudomonadati</taxon>
        <taxon>Pseudomonadota</taxon>
        <taxon>Alphaproteobacteria</taxon>
        <taxon>Acetobacterales</taxon>
        <taxon>Acetobacteraceae</taxon>
        <taxon>Acetobacter</taxon>
    </lineage>
</organism>
<dbReference type="RefSeq" id="WP_173583525.1">
    <property type="nucleotide sequence ID" value="NZ_WOTB01000013.1"/>
</dbReference>
<sequence length="432" mass="48127">MNRRFSVLVISSVWWAGVTRLVDEFIENGAEIHAVCPIGHSLRCLKGVASFRTYPCFHAASALSAYILEIRPDLIVPADDRTVRALHDVFRHADTETETGRFLRHVIEKSLGKSEYFPDIEMRLSLIDILRAEGIATPAAAEIHCVEDLRKWCARVPGPWVLKRDRSSGGSGVTITDTWEETENCFRRLSRPVRMASALRVLLADRDIYTFMDAAVRKNSAVIAQEYIEGMPANIMAACSEGKILDTLGVDVVSYQGRTGAATVIAVTQSAEMEHAARVACARLKLSGFFGLDFVRSAKSGRYHLIEMNPRLTQIGHLNCDGRTVGSQLLFHMRGDRTEARSVPRNAVTIDGRRTVALFPQILRAGDVDIASACPDVPWQNPNLVRELLLPPWSRRGYIARLEEKIRHDVPYGKTLKRQDAVKRLRALASAG</sequence>
<accession>A0ABX0JNU3</accession>
<gene>
    <name evidence="3" type="ORF">GOB93_10795</name>
</gene>
<reference evidence="3 4" key="1">
    <citation type="journal article" date="2020" name="Int. J. Syst. Evol. Microbiol.">
        <title>Novel acetic acid bacteria from cider fermentations: Acetobacter conturbans sp. nov. and Acetobacter fallax sp. nov.</title>
        <authorList>
            <person name="Sombolestani A.S."/>
            <person name="Cleenwerck I."/>
            <person name="Cnockaert M."/>
            <person name="Borremans W."/>
            <person name="Wieme A.D."/>
            <person name="De Vuyst L."/>
            <person name="Vandamme P."/>
        </authorList>
    </citation>
    <scope>NUCLEOTIDE SEQUENCE [LARGE SCALE GENOMIC DNA]</scope>
    <source>
        <strain evidence="3 4">LMG 30640</strain>
    </source>
</reference>
<dbReference type="InterPro" id="IPR011761">
    <property type="entry name" value="ATP-grasp"/>
</dbReference>
<keyword evidence="1" id="KW-0547">Nucleotide-binding</keyword>